<proteinExistence type="predicted"/>
<keyword evidence="3" id="KW-1185">Reference proteome</keyword>
<evidence type="ECO:0000313" key="2">
    <source>
        <dbReference type="EMBL" id="UZW74330.1"/>
    </source>
</evidence>
<dbReference type="InterPro" id="IPR004843">
    <property type="entry name" value="Calcineurin-like_PHP"/>
</dbReference>
<organism evidence="2 3">
    <name type="scientific">Alkalimarinus sediminis</name>
    <dbReference type="NCBI Taxonomy" id="1632866"/>
    <lineage>
        <taxon>Bacteria</taxon>
        <taxon>Pseudomonadati</taxon>
        <taxon>Pseudomonadota</taxon>
        <taxon>Gammaproteobacteria</taxon>
        <taxon>Alteromonadales</taxon>
        <taxon>Alteromonadaceae</taxon>
        <taxon>Alkalimarinus</taxon>
    </lineage>
</organism>
<protein>
    <submittedName>
        <fullName evidence="2">Metallophosphoesterase</fullName>
    </submittedName>
</protein>
<dbReference type="RefSeq" id="WP_251812497.1">
    <property type="nucleotide sequence ID" value="NZ_CP101527.1"/>
</dbReference>
<evidence type="ECO:0000259" key="1">
    <source>
        <dbReference type="Pfam" id="PF00149"/>
    </source>
</evidence>
<dbReference type="InterPro" id="IPR029052">
    <property type="entry name" value="Metallo-depent_PP-like"/>
</dbReference>
<dbReference type="GO" id="GO:0016787">
    <property type="term" value="F:hydrolase activity"/>
    <property type="evidence" value="ECO:0007669"/>
    <property type="project" value="InterPro"/>
</dbReference>
<dbReference type="Pfam" id="PF00149">
    <property type="entry name" value="Metallophos"/>
    <property type="match status" value="1"/>
</dbReference>
<dbReference type="PANTHER" id="PTHR37844:SF2">
    <property type="entry name" value="SER_THR PROTEIN PHOSPHATASE SUPERFAMILY (AFU_ORTHOLOGUE AFUA_1G14840)"/>
    <property type="match status" value="1"/>
</dbReference>
<evidence type="ECO:0000313" key="3">
    <source>
        <dbReference type="Proteomes" id="UP001164472"/>
    </source>
</evidence>
<dbReference type="KEGG" id="asem:NNL22_15070"/>
<dbReference type="Proteomes" id="UP001164472">
    <property type="component" value="Chromosome"/>
</dbReference>
<dbReference type="Gene3D" id="3.60.21.10">
    <property type="match status" value="1"/>
</dbReference>
<gene>
    <name evidence="2" type="ORF">NNL22_15070</name>
</gene>
<dbReference type="SUPFAM" id="SSF56300">
    <property type="entry name" value="Metallo-dependent phosphatases"/>
    <property type="match status" value="1"/>
</dbReference>
<dbReference type="AlphaFoldDB" id="A0A9E8KPM3"/>
<sequence>MSIRIALASDLHIELSRGPVPIPALPADADVIVLAGDITNRYHKTKNQFEQTFAAFRRKYKQPILFIPGNHEYYGSHFQTLNQELPDICQQFDITLLQMGYVDIKGVRFFGCTLWSDFLLHGEEEMPWAIQAAQRRLADYRAIDFDDDLIQAINTRELFKEHFKWLKNALDECPSGLKKVICTHFGPDKNCISPEFEGDELNPYFVNNLTDFILDQTPDMWLFGHTHFNVDYPIGKTRIVSNQLGYQREKTEFNPELCLTI</sequence>
<name>A0A9E8KPM3_9ALTE</name>
<accession>A0A9E8KPM3</accession>
<dbReference type="PANTHER" id="PTHR37844">
    <property type="entry name" value="SER/THR PROTEIN PHOSPHATASE SUPERFAMILY (AFU_ORTHOLOGUE AFUA_1G14840)"/>
    <property type="match status" value="1"/>
</dbReference>
<feature type="domain" description="Calcineurin-like phosphoesterase" evidence="1">
    <location>
        <begin position="3"/>
        <end position="227"/>
    </location>
</feature>
<dbReference type="EMBL" id="CP101527">
    <property type="protein sequence ID" value="UZW74330.1"/>
    <property type="molecule type" value="Genomic_DNA"/>
</dbReference>
<reference evidence="2" key="1">
    <citation type="submission" date="2022-07" db="EMBL/GenBank/DDBJ databases">
        <title>Alkalimarinus sp. nov., isolated from gut of a Alitta virens.</title>
        <authorList>
            <person name="Yang A.I."/>
            <person name="Shin N.-R."/>
        </authorList>
    </citation>
    <scope>NUCLEOTIDE SEQUENCE</scope>
    <source>
        <strain evidence="2">FA028</strain>
    </source>
</reference>